<dbReference type="EMBL" id="BSXV01000638">
    <property type="protein sequence ID" value="GME89950.1"/>
    <property type="molecule type" value="Genomic_DNA"/>
</dbReference>
<dbReference type="Proteomes" id="UP001165101">
    <property type="component" value="Unassembled WGS sequence"/>
</dbReference>
<comment type="caution">
    <text evidence="1">The sequence shown here is derived from an EMBL/GenBank/DDBJ whole genome shotgun (WGS) entry which is preliminary data.</text>
</comment>
<name>A0ACB5TK14_CANBO</name>
<evidence type="ECO:0000313" key="1">
    <source>
        <dbReference type="EMBL" id="GME89950.1"/>
    </source>
</evidence>
<accession>A0ACB5TK14</accession>
<evidence type="ECO:0000313" key="2">
    <source>
        <dbReference type="Proteomes" id="UP001165101"/>
    </source>
</evidence>
<reference evidence="1" key="1">
    <citation type="submission" date="2023-04" db="EMBL/GenBank/DDBJ databases">
        <title>Candida boidinii NBRC 1967.</title>
        <authorList>
            <person name="Ichikawa N."/>
            <person name="Sato H."/>
            <person name="Tonouchi N."/>
        </authorList>
    </citation>
    <scope>NUCLEOTIDE SEQUENCE</scope>
    <source>
        <strain evidence="1">NBRC 1967</strain>
    </source>
</reference>
<gene>
    <name evidence="1" type="ORF">Cboi01_000162800</name>
</gene>
<sequence length="211" mass="23530">MPDLQDREDILKVVTRTMNLDQSVDLSIIAENSEGFSGADLQAVAYNAYLKAIHEKFESEELSLKSKDGGISSSDDNDNKSSVKFFEVLNDKDKLNKNNFNKPGELLKISKKLELILSNSKISNEEKVKSIEDLEKETKTLKSSSNVKDDKNKVIITQKDLGFSLSETKPSISNTEFVKLQKIYSQFVDGRDGNMPDGQPSNDIGGRTTLM</sequence>
<protein>
    <submittedName>
        <fullName evidence="1">Unnamed protein product</fullName>
    </submittedName>
</protein>
<proteinExistence type="predicted"/>
<organism evidence="1 2">
    <name type="scientific">Candida boidinii</name>
    <name type="common">Yeast</name>
    <dbReference type="NCBI Taxonomy" id="5477"/>
    <lineage>
        <taxon>Eukaryota</taxon>
        <taxon>Fungi</taxon>
        <taxon>Dikarya</taxon>
        <taxon>Ascomycota</taxon>
        <taxon>Saccharomycotina</taxon>
        <taxon>Pichiomycetes</taxon>
        <taxon>Pichiales</taxon>
        <taxon>Pichiaceae</taxon>
        <taxon>Ogataea</taxon>
        <taxon>Ogataea/Candida clade</taxon>
    </lineage>
</organism>
<keyword evidence="2" id="KW-1185">Reference proteome</keyword>